<sequence>MPKAGGECNSYPRHRFAIEDPIWTPNVAKWTEKAPEPANRGAWIEIRPIRPTLGADHKHMMRRHAKEPPFQHDEGIP</sequence>
<proteinExistence type="predicted"/>
<dbReference type="Proteomes" id="UP000246085">
    <property type="component" value="Chromosome BRAD3257"/>
</dbReference>
<name>A0A2U3PQL5_9BRAD</name>
<evidence type="ECO:0000313" key="3">
    <source>
        <dbReference type="Proteomes" id="UP000246085"/>
    </source>
</evidence>
<organism evidence="2 3">
    <name type="scientific">Bradyrhizobium vignae</name>
    <dbReference type="NCBI Taxonomy" id="1549949"/>
    <lineage>
        <taxon>Bacteria</taxon>
        <taxon>Pseudomonadati</taxon>
        <taxon>Pseudomonadota</taxon>
        <taxon>Alphaproteobacteria</taxon>
        <taxon>Hyphomicrobiales</taxon>
        <taxon>Nitrobacteraceae</taxon>
        <taxon>Bradyrhizobium</taxon>
    </lineage>
</organism>
<dbReference type="AlphaFoldDB" id="A0A2U3PQL5"/>
<evidence type="ECO:0000313" key="2">
    <source>
        <dbReference type="EMBL" id="SPP91420.1"/>
    </source>
</evidence>
<dbReference type="KEGG" id="bvz:BRAD3257_0248"/>
<protein>
    <submittedName>
        <fullName evidence="2">Uncharacterized protein</fullName>
    </submittedName>
</protein>
<evidence type="ECO:0000256" key="1">
    <source>
        <dbReference type="SAM" id="MobiDB-lite"/>
    </source>
</evidence>
<accession>A0A2U3PQL5</accession>
<feature type="compositionally biased region" description="Basic and acidic residues" evidence="1">
    <location>
        <begin position="66"/>
        <end position="77"/>
    </location>
</feature>
<gene>
    <name evidence="2" type="ORF">BRAD3257_0248</name>
</gene>
<reference evidence="2 3" key="1">
    <citation type="submission" date="2018-03" db="EMBL/GenBank/DDBJ databases">
        <authorList>
            <person name="Gully D."/>
        </authorList>
    </citation>
    <scope>NUCLEOTIDE SEQUENCE [LARGE SCALE GENOMIC DNA]</scope>
    <source>
        <strain evidence="2">ORS3257</strain>
    </source>
</reference>
<feature type="region of interest" description="Disordered" evidence="1">
    <location>
        <begin position="58"/>
        <end position="77"/>
    </location>
</feature>
<dbReference type="EMBL" id="LS398110">
    <property type="protein sequence ID" value="SPP91420.1"/>
    <property type="molecule type" value="Genomic_DNA"/>
</dbReference>